<comment type="subcellular location">
    <subcellularLocation>
        <location evidence="1">Membrane</location>
        <topology evidence="1">Multi-pass membrane protein</topology>
    </subcellularLocation>
</comment>
<protein>
    <recommendedName>
        <fullName evidence="8">Tetraspanin family-domain-containing protein</fullName>
    </recommendedName>
</protein>
<feature type="transmembrane region" description="Helical" evidence="5">
    <location>
        <begin position="81"/>
        <end position="102"/>
    </location>
</feature>
<dbReference type="GO" id="GO:0016020">
    <property type="term" value="C:membrane"/>
    <property type="evidence" value="ECO:0007669"/>
    <property type="project" value="UniProtKB-SubCell"/>
</dbReference>
<feature type="transmembrane region" description="Helical" evidence="5">
    <location>
        <begin position="37"/>
        <end position="60"/>
    </location>
</feature>
<dbReference type="Proteomes" id="UP000268093">
    <property type="component" value="Unassembled WGS sequence"/>
</dbReference>
<keyword evidence="4 5" id="KW-0472">Membrane</keyword>
<evidence type="ECO:0000256" key="5">
    <source>
        <dbReference type="SAM" id="Phobius"/>
    </source>
</evidence>
<evidence type="ECO:0000256" key="1">
    <source>
        <dbReference type="ARBA" id="ARBA00004141"/>
    </source>
</evidence>
<sequence length="257" mass="28230">MYAIQQHNHAITSATIVANALTPNHHPSTKPSATSSIVLVPTLSVGIDMIGASVLFISVIGLCGVAKRSRTIMNIVSFPHLYFTILIAFILFQVGVAVIAYVNGAQWVDQSLDRSWQQAYETDPSLIRDLQLEFHCQGFSTITDRHILTPSRSEDLVKPCKEILAVRFGRRLNALGTLVLFMRLVQVCKQGHLRGFVGPLSGVFLLCLLFHQIAQLDDQEDIADIAEKAQPSDAVITEKTGLMAAYDGIEENDEEGV</sequence>
<evidence type="ECO:0008006" key="8">
    <source>
        <dbReference type="Google" id="ProtNLM"/>
    </source>
</evidence>
<accession>A0A433B9N6</accession>
<dbReference type="InterPro" id="IPR018499">
    <property type="entry name" value="Tetraspanin/Peripherin"/>
</dbReference>
<keyword evidence="2 5" id="KW-0812">Transmembrane</keyword>
<evidence type="ECO:0000256" key="2">
    <source>
        <dbReference type="ARBA" id="ARBA00022692"/>
    </source>
</evidence>
<proteinExistence type="predicted"/>
<reference evidence="6 7" key="1">
    <citation type="journal article" date="2018" name="New Phytol.">
        <title>Phylogenomics of Endogonaceae and evolution of mycorrhizas within Mucoromycota.</title>
        <authorList>
            <person name="Chang Y."/>
            <person name="Desiro A."/>
            <person name="Na H."/>
            <person name="Sandor L."/>
            <person name="Lipzen A."/>
            <person name="Clum A."/>
            <person name="Barry K."/>
            <person name="Grigoriev I.V."/>
            <person name="Martin F.M."/>
            <person name="Stajich J.E."/>
            <person name="Smith M.E."/>
            <person name="Bonito G."/>
            <person name="Spatafora J.W."/>
        </authorList>
    </citation>
    <scope>NUCLEOTIDE SEQUENCE [LARGE SCALE GENOMIC DNA]</scope>
    <source>
        <strain evidence="6 7">GMNB39</strain>
    </source>
</reference>
<dbReference type="EMBL" id="RBNI01015294">
    <property type="protein sequence ID" value="RUP16106.1"/>
    <property type="molecule type" value="Genomic_DNA"/>
</dbReference>
<evidence type="ECO:0000256" key="4">
    <source>
        <dbReference type="ARBA" id="ARBA00023136"/>
    </source>
</evidence>
<evidence type="ECO:0000256" key="3">
    <source>
        <dbReference type="ARBA" id="ARBA00022989"/>
    </source>
</evidence>
<dbReference type="OrthoDB" id="2422716at2759"/>
<comment type="caution">
    <text evidence="6">The sequence shown here is derived from an EMBL/GenBank/DDBJ whole genome shotgun (WGS) entry which is preliminary data.</text>
</comment>
<dbReference type="AlphaFoldDB" id="A0A433B9N6"/>
<keyword evidence="7" id="KW-1185">Reference proteome</keyword>
<evidence type="ECO:0000313" key="6">
    <source>
        <dbReference type="EMBL" id="RUP16106.1"/>
    </source>
</evidence>
<evidence type="ECO:0000313" key="7">
    <source>
        <dbReference type="Proteomes" id="UP000268093"/>
    </source>
</evidence>
<name>A0A433B9N6_9FUNG</name>
<organism evidence="6 7">
    <name type="scientific">Jimgerdemannia flammicorona</name>
    <dbReference type="NCBI Taxonomy" id="994334"/>
    <lineage>
        <taxon>Eukaryota</taxon>
        <taxon>Fungi</taxon>
        <taxon>Fungi incertae sedis</taxon>
        <taxon>Mucoromycota</taxon>
        <taxon>Mucoromycotina</taxon>
        <taxon>Endogonomycetes</taxon>
        <taxon>Endogonales</taxon>
        <taxon>Endogonaceae</taxon>
        <taxon>Jimgerdemannia</taxon>
    </lineage>
</organism>
<dbReference type="Pfam" id="PF00335">
    <property type="entry name" value="Tetraspanin"/>
    <property type="match status" value="1"/>
</dbReference>
<keyword evidence="3 5" id="KW-1133">Transmembrane helix</keyword>
<gene>
    <name evidence="6" type="ORF">BC936DRAFT_139549</name>
</gene>